<proteinExistence type="predicted"/>
<protein>
    <submittedName>
        <fullName evidence="1">Uncharacterized protein</fullName>
    </submittedName>
</protein>
<name>A0ACC2G2H7_DALPE</name>
<gene>
    <name evidence="1" type="ORF">DPEC_G00214540</name>
</gene>
<evidence type="ECO:0000313" key="2">
    <source>
        <dbReference type="Proteomes" id="UP001157502"/>
    </source>
</evidence>
<keyword evidence="2" id="KW-1185">Reference proteome</keyword>
<sequence length="1299" mass="148561">MLDPSSSDDSGGETDGGDAEVSKDPPPKLATSPGPGGGKQGGGKQRRRPPAEQPQDTSPSVEEEQKKEHERLLREEAERRTKLQIYVFVLRCIAYPFNAKQPTDMARRQQKLNKQQLQAVKERFQAFLNGDTHIVADEAFCNAVRSYYEGFLNSERVSRMVQSGGSSASDFRDVFKKNIERRVRSLPEIDGLSKETVLSSWIAKYDAIYRGDEDLRRQPQRVHLSAVSELILSKEQLYEMFQQILGIKKFEHQLLYNACQLDNVDEQAAQIRRELDGRLQLAERLARERKFPKFVSKDMQGMFLEELRSSVNLLMANLESLPVAKGGPDFKQKLKRSSMNNSFLDMGDETEFLCKSDVVLSFTLEIVIMEVEGLKSVAPNRIVYCTMEVEGGEKLQTDQAEASRPQWGTQGDFTTTHPLPMIKVKLFTESTGVLALEDKELGRLILNPTTNGPKQAELHKMVVPKNSQDTDLKIKLAVRMDKPPNMKHSGYLYALGQRVWKRWKRRYFVLVQVSQYTFAMCSYREKKAEPQELMQLDGYTVDYTDSQPGLQGGRVFFSAVKEGDLVVFAGDDEQDRTLWVQAMYRATGQSYKPVPPTQNQNQNCRGGKVQADAPVSLLSLDRSQRQGVEELISAVPCGWDHAALFPVLQKHTLQHRMNDSFSCLGWFSPGQVFVLDEYCARYGVRGCHRHLCYLRDLMEYSENHTLVDPTLLHYSYAFCASHIHGNRPDGMGTITEEEREQFEDIRGRLLILLDNQITHFRYCFPFGRPEGALKATLSLFERVLMKDITTPVPPEEMKKVVQKCLEKAALINYSQLTEYAQIEADAQTTPKKRLEDVLHLGELCIEVLQQNDEHHSEAFSWWPAMMTEHTESFLSLYTVDMDNVLRVQPVDSWDSFPLFQLLNNFLRCDPHLCNGVFHKHLQDLFIPLVVRYIDLMESSIAQSIHRGFEQETWQSVKTITNSLPTVPLPKVNLPQMPSFSAPSWMTPLCDSTPQGNNLPEIFNGSATSEDLFWKLDALQMFVLDLHWPEPEFAKHLEQRLKLMASDMMEACVKRTKAAFDSKMQKASRSTEFRVSLSVCTMFNVLMDARKQYSKLCLLDSGQETDKQWQQYHSKIDVLIDDAFKDMISCLISKFAGVLDGLLSKLSRYDEGTFFSSILSFTVKAAAKYVDVPKPGMDLADTYITFVRQNQDILRDRVNEEMYVEEMFDQWYTSSMKTVCVWLTDRIDLQLHMYQLKTLIKMVKKTYRDFRLQGVLDGTLNNKSYETVYNRLSMEETTMAVKAGDGLQGITMRDSDEEGG</sequence>
<dbReference type="EMBL" id="CM055745">
    <property type="protein sequence ID" value="KAJ7997670.1"/>
    <property type="molecule type" value="Genomic_DNA"/>
</dbReference>
<comment type="caution">
    <text evidence="1">The sequence shown here is derived from an EMBL/GenBank/DDBJ whole genome shotgun (WGS) entry which is preliminary data.</text>
</comment>
<dbReference type="Proteomes" id="UP001157502">
    <property type="component" value="Chromosome 18"/>
</dbReference>
<accession>A0ACC2G2H7</accession>
<reference evidence="1" key="1">
    <citation type="submission" date="2021-05" db="EMBL/GenBank/DDBJ databases">
        <authorList>
            <person name="Pan Q."/>
            <person name="Jouanno E."/>
            <person name="Zahm M."/>
            <person name="Klopp C."/>
            <person name="Cabau C."/>
            <person name="Louis A."/>
            <person name="Berthelot C."/>
            <person name="Parey E."/>
            <person name="Roest Crollius H."/>
            <person name="Montfort J."/>
            <person name="Robinson-Rechavi M."/>
            <person name="Bouchez O."/>
            <person name="Lampietro C."/>
            <person name="Lopez Roques C."/>
            <person name="Donnadieu C."/>
            <person name="Postlethwait J."/>
            <person name="Bobe J."/>
            <person name="Dillon D."/>
            <person name="Chandos A."/>
            <person name="von Hippel F."/>
            <person name="Guiguen Y."/>
        </authorList>
    </citation>
    <scope>NUCLEOTIDE SEQUENCE</scope>
    <source>
        <strain evidence="1">YG-Jan2019</strain>
    </source>
</reference>
<evidence type="ECO:0000313" key="1">
    <source>
        <dbReference type="EMBL" id="KAJ7997670.1"/>
    </source>
</evidence>
<organism evidence="1 2">
    <name type="scientific">Dallia pectoralis</name>
    <name type="common">Alaska blackfish</name>
    <dbReference type="NCBI Taxonomy" id="75939"/>
    <lineage>
        <taxon>Eukaryota</taxon>
        <taxon>Metazoa</taxon>
        <taxon>Chordata</taxon>
        <taxon>Craniata</taxon>
        <taxon>Vertebrata</taxon>
        <taxon>Euteleostomi</taxon>
        <taxon>Actinopterygii</taxon>
        <taxon>Neopterygii</taxon>
        <taxon>Teleostei</taxon>
        <taxon>Protacanthopterygii</taxon>
        <taxon>Esociformes</taxon>
        <taxon>Umbridae</taxon>
        <taxon>Dallia</taxon>
    </lineage>
</organism>